<name>A0A2H0UA06_9BACT</name>
<feature type="domain" description="Fibronectin type-III" evidence="3">
    <location>
        <begin position="67"/>
        <end position="155"/>
    </location>
</feature>
<dbReference type="InterPro" id="IPR013783">
    <property type="entry name" value="Ig-like_fold"/>
</dbReference>
<proteinExistence type="predicted"/>
<protein>
    <recommendedName>
        <fullName evidence="3">Fibronectin type-III domain-containing protein</fullName>
    </recommendedName>
</protein>
<evidence type="ECO:0000256" key="2">
    <source>
        <dbReference type="SAM" id="SignalP"/>
    </source>
</evidence>
<reference evidence="5" key="1">
    <citation type="submission" date="2017-09" db="EMBL/GenBank/DDBJ databases">
        <title>Depth-based differentiation of microbial function through sediment-hosted aquifers and enrichment of novel symbionts in the deep terrestrial subsurface.</title>
        <authorList>
            <person name="Probst A.J."/>
            <person name="Ladd B."/>
            <person name="Jarett J.K."/>
            <person name="Geller-Mcgrath D.E."/>
            <person name="Sieber C.M.K."/>
            <person name="Emerson J.B."/>
            <person name="Anantharaman K."/>
            <person name="Thomas B.C."/>
            <person name="Malmstrom R."/>
            <person name="Stieglmeier M."/>
            <person name="Klingl A."/>
            <person name="Woyke T."/>
            <person name="Ryan C.M."/>
            <person name="Banfield J.F."/>
        </authorList>
    </citation>
    <scope>NUCLEOTIDE SEQUENCE [LARGE SCALE GENOMIC DNA]</scope>
</reference>
<dbReference type="InterPro" id="IPR036116">
    <property type="entry name" value="FN3_sf"/>
</dbReference>
<accession>A0A2H0UA06</accession>
<evidence type="ECO:0000259" key="3">
    <source>
        <dbReference type="PROSITE" id="PS50853"/>
    </source>
</evidence>
<gene>
    <name evidence="4" type="ORF">COU19_01450</name>
</gene>
<keyword evidence="2" id="KW-0732">Signal</keyword>
<evidence type="ECO:0000313" key="5">
    <source>
        <dbReference type="Proteomes" id="UP000230179"/>
    </source>
</evidence>
<dbReference type="AlphaFoldDB" id="A0A2H0UA06"/>
<dbReference type="PROSITE" id="PS50853">
    <property type="entry name" value="FN3"/>
    <property type="match status" value="1"/>
</dbReference>
<feature type="compositionally biased region" description="Pro residues" evidence="1">
    <location>
        <begin position="512"/>
        <end position="554"/>
    </location>
</feature>
<organism evidence="4 5">
    <name type="scientific">Candidatus Kaiserbacteria bacterium CG10_big_fil_rev_8_21_14_0_10_56_12</name>
    <dbReference type="NCBI Taxonomy" id="1974611"/>
    <lineage>
        <taxon>Bacteria</taxon>
        <taxon>Candidatus Kaiseribacteriota</taxon>
    </lineage>
</organism>
<feature type="chain" id="PRO_5013809560" description="Fibronectin type-III domain-containing protein" evidence="2">
    <location>
        <begin position="28"/>
        <end position="768"/>
    </location>
</feature>
<dbReference type="SUPFAM" id="SSF49265">
    <property type="entry name" value="Fibronectin type III"/>
    <property type="match status" value="1"/>
</dbReference>
<feature type="region of interest" description="Disordered" evidence="1">
    <location>
        <begin position="504"/>
        <end position="612"/>
    </location>
</feature>
<dbReference type="CDD" id="cd00063">
    <property type="entry name" value="FN3"/>
    <property type="match status" value="1"/>
</dbReference>
<dbReference type="Gene3D" id="2.60.40.10">
    <property type="entry name" value="Immunoglobulins"/>
    <property type="match status" value="2"/>
</dbReference>
<feature type="signal peptide" evidence="2">
    <location>
        <begin position="1"/>
        <end position="27"/>
    </location>
</feature>
<evidence type="ECO:0000256" key="1">
    <source>
        <dbReference type="SAM" id="MobiDB-lite"/>
    </source>
</evidence>
<comment type="caution">
    <text evidence="4">The sequence shown here is derived from an EMBL/GenBank/DDBJ whole genome shotgun (WGS) entry which is preliminary data.</text>
</comment>
<feature type="compositionally biased region" description="Low complexity" evidence="1">
    <location>
        <begin position="578"/>
        <end position="597"/>
    </location>
</feature>
<evidence type="ECO:0000313" key="4">
    <source>
        <dbReference type="EMBL" id="PIR83238.1"/>
    </source>
</evidence>
<dbReference type="EMBL" id="PFBL01000011">
    <property type="protein sequence ID" value="PIR83238.1"/>
    <property type="molecule type" value="Genomic_DNA"/>
</dbReference>
<sequence length="768" mass="81459">MRAHVSRAVTVAGLLCLVLLTPQSTQAATVTTPLIFWGGLEALFAPFEQLASSYGLAAVASSEGPSAPQNLRPSGKVYYSVNFSYGAPADAGAGIKEYHVYRDGVLLSTGWKTLNANDTRWPEAGATYTYTVTAVDWAGHESPPSNPITIAVPQRPSLKSSYNIPVLLVDFQDWKDKNRPFTKDYVEQMMYTRERSVNTFIQDNTYGKSKITGEVYGWFTVPGNLADYAGRFLNGGLGYDINYPKLMKDLVSVADADVNFSGRDAVVVLLYGVGTAGESGYIAQTQEGTVSFVPISAHRGDKLTVPDIVHELGHKLWHLGHAGSSRCSGGLYFSTDVRDPQADGCWTGRYEDTTDVMGSYLRDLSSYHREKMGVLSSGQVAVANSSGTYTLDVLETPSSGIKELRMPVPHGGFLFAEYRRPVGFDGLPQSDVGGSGSGTVAPGVYVRMQPSYFSYDMDTLIPTRSIGSPVVFTPGHAFHDAARGITLEVTSMDAQYATIKVTRESTARDAPADPPPAEPPQPDGPSPDVTPPPPAPESPPADTEPPPDEPPPSSPRADGTAVTPPPTVTNDAAGEPPTTTDTGSATTGARSGAGSSGDVTPTPQPRARSSARNDLFIEELSLSSGKAATPVAAQSPLGFSLLVRNAGSNTATTFSVRLWVDEQSDGSWEHVVEIPSQALLKPGAPQRLFTGWVVPQAAPGTYAAEACVAIVNGTALTDMASHCRVLNLTVASAPVAPPTLGSTVLNAIKDSTYNTYHAILNFFGNRGQ</sequence>
<dbReference type="InterPro" id="IPR003961">
    <property type="entry name" value="FN3_dom"/>
</dbReference>
<dbReference type="Proteomes" id="UP000230179">
    <property type="component" value="Unassembled WGS sequence"/>
</dbReference>